<evidence type="ECO:0000313" key="2">
    <source>
        <dbReference type="Proteomes" id="UP000229307"/>
    </source>
</evidence>
<proteinExistence type="predicted"/>
<accession>A0A2M7SEI6</accession>
<protein>
    <submittedName>
        <fullName evidence="1">Uncharacterized protein</fullName>
    </submittedName>
</protein>
<sequence length="63" mass="7010">RIRAKARNIIVTQGFSPDIKPEGLSYTSKVVSRPDVYRGEVSPAERRADSEFSALSVKIVFTL</sequence>
<feature type="non-terminal residue" evidence="1">
    <location>
        <position position="1"/>
    </location>
</feature>
<dbReference type="AlphaFoldDB" id="A0A2M7SEI6"/>
<gene>
    <name evidence="1" type="ORF">COY52_01995</name>
</gene>
<dbReference type="EMBL" id="PFMR01000062">
    <property type="protein sequence ID" value="PIZ17928.1"/>
    <property type="molecule type" value="Genomic_DNA"/>
</dbReference>
<organism evidence="1 2">
    <name type="scientific">Candidatus Desantisbacteria bacterium CG_4_10_14_0_8_um_filter_48_22</name>
    <dbReference type="NCBI Taxonomy" id="1974543"/>
    <lineage>
        <taxon>Bacteria</taxon>
        <taxon>Candidatus Desantisiibacteriota</taxon>
    </lineage>
</organism>
<evidence type="ECO:0000313" key="1">
    <source>
        <dbReference type="EMBL" id="PIZ17928.1"/>
    </source>
</evidence>
<dbReference type="Proteomes" id="UP000229307">
    <property type="component" value="Unassembled WGS sequence"/>
</dbReference>
<comment type="caution">
    <text evidence="1">The sequence shown here is derived from an EMBL/GenBank/DDBJ whole genome shotgun (WGS) entry which is preliminary data.</text>
</comment>
<name>A0A2M7SEI6_9BACT</name>
<reference evidence="2" key="1">
    <citation type="submission" date="2017-09" db="EMBL/GenBank/DDBJ databases">
        <title>Depth-based differentiation of microbial function through sediment-hosted aquifers and enrichment of novel symbionts in the deep terrestrial subsurface.</title>
        <authorList>
            <person name="Probst A.J."/>
            <person name="Ladd B."/>
            <person name="Jarett J.K."/>
            <person name="Geller-Mcgrath D.E."/>
            <person name="Sieber C.M.K."/>
            <person name="Emerson J.B."/>
            <person name="Anantharaman K."/>
            <person name="Thomas B.C."/>
            <person name="Malmstrom R."/>
            <person name="Stieglmeier M."/>
            <person name="Klingl A."/>
            <person name="Woyke T."/>
            <person name="Ryan C.M."/>
            <person name="Banfield J.F."/>
        </authorList>
    </citation>
    <scope>NUCLEOTIDE SEQUENCE [LARGE SCALE GENOMIC DNA]</scope>
</reference>